<protein>
    <submittedName>
        <fullName evidence="2">Uncharacterized protein</fullName>
    </submittedName>
</protein>
<name>A0A075GSY0_9EURY</name>
<dbReference type="InterPro" id="IPR046357">
    <property type="entry name" value="PPIase_dom_sf"/>
</dbReference>
<feature type="transmembrane region" description="Helical" evidence="1">
    <location>
        <begin position="30"/>
        <end position="57"/>
    </location>
</feature>
<keyword evidence="1" id="KW-0812">Transmembrane</keyword>
<dbReference type="EMBL" id="KF900737">
    <property type="protein sequence ID" value="AIF05362.1"/>
    <property type="molecule type" value="Genomic_DNA"/>
</dbReference>
<organism evidence="2">
    <name type="scientific">uncultured marine group II/III euryarchaeote KM3_182_B06</name>
    <dbReference type="NCBI Taxonomy" id="1457946"/>
    <lineage>
        <taxon>Archaea</taxon>
        <taxon>Methanobacteriati</taxon>
        <taxon>Methanobacteriota</taxon>
        <taxon>environmental samples</taxon>
    </lineage>
</organism>
<evidence type="ECO:0000313" key="2">
    <source>
        <dbReference type="EMBL" id="AIF05362.1"/>
    </source>
</evidence>
<dbReference type="GO" id="GO:0003755">
    <property type="term" value="F:peptidyl-prolyl cis-trans isomerase activity"/>
    <property type="evidence" value="ECO:0007669"/>
    <property type="project" value="InterPro"/>
</dbReference>
<dbReference type="AlphaFoldDB" id="A0A075GSY0"/>
<proteinExistence type="predicted"/>
<keyword evidence="1" id="KW-1133">Transmembrane helix</keyword>
<reference evidence="2" key="1">
    <citation type="journal article" date="2014" name="Genome Biol. Evol.">
        <title>Pangenome evidence for extensive interdomain horizontal transfer affecting lineage core and shell genes in uncultured planktonic thaumarchaeota and euryarchaeota.</title>
        <authorList>
            <person name="Deschamps P."/>
            <person name="Zivanovic Y."/>
            <person name="Moreira D."/>
            <person name="Rodriguez-Valera F."/>
            <person name="Lopez-Garcia P."/>
        </authorList>
    </citation>
    <scope>NUCLEOTIDE SEQUENCE</scope>
</reference>
<accession>A0A075GSY0</accession>
<keyword evidence="1" id="KW-0472">Membrane</keyword>
<dbReference type="SUPFAM" id="SSF54534">
    <property type="entry name" value="FKBP-like"/>
    <property type="match status" value="1"/>
</dbReference>
<evidence type="ECO:0000256" key="1">
    <source>
        <dbReference type="SAM" id="Phobius"/>
    </source>
</evidence>
<sequence>MSGSWIKDRPEAEEHPVIPLGLNEMAVPRLAIIASAVTLAVLLLSMGWIAIAALSFLNQFEDAYATVDENDLKQDGRWTWEVTMLLDDCEPRNGEWMWPDNLSAQDEIFWLPGEVQCNWPHQGQGDYATIAINNIGNESLPLTIQLNTDAVSIDGDGNTTVVQIEGKDAIVLPLLLESAAEDITFTVTASHVSLPSAQVEMDISLFADGGEKDRHTRSQNLFVHYTVWDADTDEELDSGTLPATAGNDPRYIEGFGWGLVGLDADLFDSATCAVSCTTHTVLLPPELAYGDRDGHVLQESWLRFELELEQILI</sequence>
<dbReference type="Gene3D" id="3.10.50.40">
    <property type="match status" value="1"/>
</dbReference>